<gene>
    <name evidence="1" type="ORF">Theos_0786</name>
</gene>
<sequence>MGSVKAYLGLYTARLETPARSLKEKRALVKPALERLRARFPVSAARLYGLDAWGYEVVGLSVLGNDPAWVEATLREAARFLAQNGAFQVALEEFRLEAFELDGLL</sequence>
<evidence type="ECO:0008006" key="3">
    <source>
        <dbReference type="Google" id="ProtNLM"/>
    </source>
</evidence>
<dbReference type="PANTHER" id="PTHR36441:SF1">
    <property type="entry name" value="DUF503 DOMAIN-CONTAINING PROTEIN"/>
    <property type="match status" value="1"/>
</dbReference>
<dbReference type="STRING" id="751945.Theos_0786"/>
<protein>
    <recommendedName>
        <fullName evidence="3">DUF503 domain-containing protein</fullName>
    </recommendedName>
</protein>
<dbReference type="AlphaFoldDB" id="K7QUF4"/>
<dbReference type="KEGG" id="tos:Theos_0786"/>
<dbReference type="PANTHER" id="PTHR36441">
    <property type="entry name" value="HYPOTHETICAL CYTOSOLIC PROTEIN"/>
    <property type="match status" value="1"/>
</dbReference>
<dbReference type="SUPFAM" id="SSF103007">
    <property type="entry name" value="Hypothetical protein TT1725"/>
    <property type="match status" value="1"/>
</dbReference>
<dbReference type="InterPro" id="IPR036746">
    <property type="entry name" value="TT1725-like_sf"/>
</dbReference>
<dbReference type="HOGENOM" id="CLU_149981_2_2_0"/>
<proteinExistence type="predicted"/>
<evidence type="ECO:0000313" key="1">
    <source>
        <dbReference type="EMBL" id="AFV75846.1"/>
    </source>
</evidence>
<dbReference type="eggNOG" id="COG1550">
    <property type="taxonomic scope" value="Bacteria"/>
</dbReference>
<evidence type="ECO:0000313" key="2">
    <source>
        <dbReference type="Proteomes" id="UP000000211"/>
    </source>
</evidence>
<organism evidence="1 2">
    <name type="scientific">Thermus oshimai JL-2</name>
    <dbReference type="NCBI Taxonomy" id="751945"/>
    <lineage>
        <taxon>Bacteria</taxon>
        <taxon>Thermotogati</taxon>
        <taxon>Deinococcota</taxon>
        <taxon>Deinococci</taxon>
        <taxon>Thermales</taxon>
        <taxon>Thermaceae</taxon>
        <taxon>Thermus</taxon>
    </lineage>
</organism>
<dbReference type="EMBL" id="CP003249">
    <property type="protein sequence ID" value="AFV75846.1"/>
    <property type="molecule type" value="Genomic_DNA"/>
</dbReference>
<accession>K7QUF4</accession>
<name>K7QUF4_THEOS</name>
<dbReference type="Proteomes" id="UP000000211">
    <property type="component" value="Chromosome"/>
</dbReference>
<reference evidence="1 2" key="1">
    <citation type="journal article" date="2013" name="Genome Announc.">
        <title>Whole Genome Sequencing of Thermus oshimai JL-2 and Thermus thermophilus JL-18, Incomplete Denitrifiers from the United States Great Basin.</title>
        <authorList>
            <person name="Murugapiran S.K."/>
            <person name="Huntemann M."/>
            <person name="Wei C.L."/>
            <person name="Han J."/>
            <person name="Detter J.C."/>
            <person name="Han C.S."/>
            <person name="Erkkila T.H."/>
            <person name="Teshima H."/>
            <person name="Chen A."/>
            <person name="Kyrpides N."/>
            <person name="Mavrommatis K."/>
            <person name="Markowitz V."/>
            <person name="Szeto E."/>
            <person name="Ivanova N."/>
            <person name="Pagani I."/>
            <person name="Lam J."/>
            <person name="McDonald A.I."/>
            <person name="Dodsworth J.A."/>
            <person name="Pati A."/>
            <person name="Goodwin L."/>
            <person name="Peters L."/>
            <person name="Pitluck S."/>
            <person name="Woyke T."/>
            <person name="Hedlund B.P."/>
        </authorList>
    </citation>
    <scope>NUCLEOTIDE SEQUENCE</scope>
    <source>
        <strain evidence="1 2">JL-2</strain>
    </source>
</reference>
<dbReference type="InterPro" id="IPR007546">
    <property type="entry name" value="DUF503"/>
</dbReference>
<dbReference type="Pfam" id="PF04456">
    <property type="entry name" value="DUF503"/>
    <property type="match status" value="1"/>
</dbReference>
<keyword evidence="2" id="KW-1185">Reference proteome</keyword>
<dbReference type="PATRIC" id="fig|751945.3.peg.773"/>
<dbReference type="Gene3D" id="3.30.70.1120">
    <property type="entry name" value="TT1725-like"/>
    <property type="match status" value="1"/>
</dbReference>